<evidence type="ECO:0000313" key="1">
    <source>
        <dbReference type="EMBL" id="RED92043.1"/>
    </source>
</evidence>
<keyword evidence="2" id="KW-1185">Reference proteome</keyword>
<evidence type="ECO:0000313" key="2">
    <source>
        <dbReference type="Proteomes" id="UP000256779"/>
    </source>
</evidence>
<organism evidence="1 2">
    <name type="scientific">Marinoscillum furvescens DSM 4134</name>
    <dbReference type="NCBI Taxonomy" id="1122208"/>
    <lineage>
        <taxon>Bacteria</taxon>
        <taxon>Pseudomonadati</taxon>
        <taxon>Bacteroidota</taxon>
        <taxon>Cytophagia</taxon>
        <taxon>Cytophagales</taxon>
        <taxon>Reichenbachiellaceae</taxon>
        <taxon>Marinoscillum</taxon>
    </lineage>
</organism>
<evidence type="ECO:0008006" key="3">
    <source>
        <dbReference type="Google" id="ProtNLM"/>
    </source>
</evidence>
<comment type="caution">
    <text evidence="1">The sequence shown here is derived from an EMBL/GenBank/DDBJ whole genome shotgun (WGS) entry which is preliminary data.</text>
</comment>
<sequence length="115" mass="13357">MQMVCSPISVIKTKMVCLHYLQTEANVTFDINTQHIGTLRIQTNSSLIEWMEYHPQSLKLEVHYKRGPRKHTTRTYRDISMGMFMSLLSGPSLGKALLKMLHQKEKSYNSLIEEN</sequence>
<gene>
    <name evidence="1" type="ORF">C7460_13312</name>
</gene>
<proteinExistence type="predicted"/>
<protein>
    <recommendedName>
        <fullName evidence="3">KTSC domain-containing protein</fullName>
    </recommendedName>
</protein>
<dbReference type="AlphaFoldDB" id="A0A3D9KW16"/>
<dbReference type="Proteomes" id="UP000256779">
    <property type="component" value="Unassembled WGS sequence"/>
</dbReference>
<dbReference type="EMBL" id="QREG01000033">
    <property type="protein sequence ID" value="RED92043.1"/>
    <property type="molecule type" value="Genomic_DNA"/>
</dbReference>
<accession>A0A3D9KW16</accession>
<name>A0A3D9KW16_MARFU</name>
<reference evidence="1 2" key="1">
    <citation type="submission" date="2018-07" db="EMBL/GenBank/DDBJ databases">
        <title>Genomic Encyclopedia of Type Strains, Phase IV (KMG-IV): sequencing the most valuable type-strain genomes for metagenomic binning, comparative biology and taxonomic classification.</title>
        <authorList>
            <person name="Goeker M."/>
        </authorList>
    </citation>
    <scope>NUCLEOTIDE SEQUENCE [LARGE SCALE GENOMIC DNA]</scope>
    <source>
        <strain evidence="1 2">DSM 4134</strain>
    </source>
</reference>